<feature type="compositionally biased region" description="Polar residues" evidence="1">
    <location>
        <begin position="23"/>
        <end position="45"/>
    </location>
</feature>
<feature type="region of interest" description="Disordered" evidence="1">
    <location>
        <begin position="1"/>
        <end position="83"/>
    </location>
</feature>
<dbReference type="AlphaFoldDB" id="A0A139AZZ4"/>
<gene>
    <name evidence="2" type="ORF">M427DRAFT_165387</name>
</gene>
<reference evidence="2 3" key="1">
    <citation type="journal article" date="2015" name="Genome Biol. Evol.">
        <title>Phylogenomic analyses indicate that early fungi evolved digesting cell walls of algal ancestors of land plants.</title>
        <authorList>
            <person name="Chang Y."/>
            <person name="Wang S."/>
            <person name="Sekimoto S."/>
            <person name="Aerts A.L."/>
            <person name="Choi C."/>
            <person name="Clum A."/>
            <person name="LaButti K.M."/>
            <person name="Lindquist E.A."/>
            <person name="Yee Ngan C."/>
            <person name="Ohm R.A."/>
            <person name="Salamov A.A."/>
            <person name="Grigoriev I.V."/>
            <person name="Spatafora J.W."/>
            <person name="Berbee M.L."/>
        </authorList>
    </citation>
    <scope>NUCLEOTIDE SEQUENCE [LARGE SCALE GENOMIC DNA]</scope>
    <source>
        <strain evidence="2 3">JEL478</strain>
    </source>
</reference>
<dbReference type="EMBL" id="KQ965731">
    <property type="protein sequence ID" value="KXS22123.1"/>
    <property type="molecule type" value="Genomic_DNA"/>
</dbReference>
<sequence length="236" mass="25259">MLDVEEGEIVHNLGRREDRDTRIGSSHGSDQNARPSSRFKQSGSLKSRGENRNGDNGRPMQGPGAGGEVWNKTDPPTAAASNFTVTDPLGYTWPLPGANGVHCTTGGEGRLDGANTGTYGDWMIPGINSGQYSNTGDWMMNSGMYANSGDWTIPGMKSNQYANAEGWLPGVNSNQYANAESCLLGMNGDLYASAGEWIIPGMNGGAWRSGMDGWFGFNPWTLQQEVGVRQEGQIAT</sequence>
<keyword evidence="3" id="KW-1185">Reference proteome</keyword>
<evidence type="ECO:0000313" key="3">
    <source>
        <dbReference type="Proteomes" id="UP000070544"/>
    </source>
</evidence>
<evidence type="ECO:0000313" key="2">
    <source>
        <dbReference type="EMBL" id="KXS22123.1"/>
    </source>
</evidence>
<name>A0A139AZZ4_GONPJ</name>
<accession>A0A139AZZ4</accession>
<evidence type="ECO:0000256" key="1">
    <source>
        <dbReference type="SAM" id="MobiDB-lite"/>
    </source>
</evidence>
<dbReference type="Proteomes" id="UP000070544">
    <property type="component" value="Unassembled WGS sequence"/>
</dbReference>
<protein>
    <submittedName>
        <fullName evidence="2">Uncharacterized protein</fullName>
    </submittedName>
</protein>
<proteinExistence type="predicted"/>
<organism evidence="2 3">
    <name type="scientific">Gonapodya prolifera (strain JEL478)</name>
    <name type="common">Monoblepharis prolifera</name>
    <dbReference type="NCBI Taxonomy" id="1344416"/>
    <lineage>
        <taxon>Eukaryota</taxon>
        <taxon>Fungi</taxon>
        <taxon>Fungi incertae sedis</taxon>
        <taxon>Chytridiomycota</taxon>
        <taxon>Chytridiomycota incertae sedis</taxon>
        <taxon>Monoblepharidomycetes</taxon>
        <taxon>Monoblepharidales</taxon>
        <taxon>Gonapodyaceae</taxon>
        <taxon>Gonapodya</taxon>
    </lineage>
</organism>